<reference evidence="5" key="1">
    <citation type="submission" date="2025-08" db="UniProtKB">
        <authorList>
            <consortium name="RefSeq"/>
        </authorList>
    </citation>
    <scope>IDENTIFICATION</scope>
</reference>
<evidence type="ECO:0000313" key="5">
    <source>
        <dbReference type="RefSeq" id="XP_006033121.1"/>
    </source>
</evidence>
<proteinExistence type="predicted"/>
<dbReference type="InterPro" id="IPR036116">
    <property type="entry name" value="FN3_sf"/>
</dbReference>
<protein>
    <submittedName>
        <fullName evidence="5">Target of Nesh-SH3 isoform X25</fullName>
    </submittedName>
</protein>
<feature type="compositionally biased region" description="Low complexity" evidence="1">
    <location>
        <begin position="1179"/>
        <end position="1191"/>
    </location>
</feature>
<feature type="compositionally biased region" description="Basic and acidic residues" evidence="1">
    <location>
        <begin position="384"/>
        <end position="403"/>
    </location>
</feature>
<dbReference type="GO" id="GO:0010811">
    <property type="term" value="P:positive regulation of cell-substrate adhesion"/>
    <property type="evidence" value="ECO:0007669"/>
    <property type="project" value="TreeGrafter"/>
</dbReference>
<evidence type="ECO:0000259" key="3">
    <source>
        <dbReference type="PROSITE" id="PS50853"/>
    </source>
</evidence>
<dbReference type="Pfam" id="PF00041">
    <property type="entry name" value="fn3"/>
    <property type="match status" value="1"/>
</dbReference>
<feature type="domain" description="Fibronectin type-III" evidence="3">
    <location>
        <begin position="115"/>
        <end position="213"/>
    </location>
</feature>
<evidence type="ECO:0000313" key="4">
    <source>
        <dbReference type="Proteomes" id="UP000189705"/>
    </source>
</evidence>
<feature type="region of interest" description="Disordered" evidence="1">
    <location>
        <begin position="651"/>
        <end position="1021"/>
    </location>
</feature>
<dbReference type="CTD" id="25890"/>
<keyword evidence="2" id="KW-0732">Signal</keyword>
<feature type="compositionally biased region" description="Polar residues" evidence="1">
    <location>
        <begin position="785"/>
        <end position="798"/>
    </location>
</feature>
<feature type="region of interest" description="Disordered" evidence="1">
    <location>
        <begin position="311"/>
        <end position="342"/>
    </location>
</feature>
<feature type="region of interest" description="Disordered" evidence="1">
    <location>
        <begin position="1229"/>
        <end position="1286"/>
    </location>
</feature>
<dbReference type="InterPro" id="IPR003961">
    <property type="entry name" value="FN3_dom"/>
</dbReference>
<feature type="compositionally biased region" description="Low complexity" evidence="1">
    <location>
        <begin position="469"/>
        <end position="479"/>
    </location>
</feature>
<gene>
    <name evidence="5" type="primary">ABI3BP</name>
</gene>
<dbReference type="Proteomes" id="UP000189705">
    <property type="component" value="Unplaced"/>
</dbReference>
<dbReference type="Gene3D" id="2.60.40.10">
    <property type="entry name" value="Immunoglobulins"/>
    <property type="match status" value="2"/>
</dbReference>
<dbReference type="SUPFAM" id="SSF49265">
    <property type="entry name" value="Fibronectin type III"/>
    <property type="match status" value="2"/>
</dbReference>
<dbReference type="RefSeq" id="XP_006033121.1">
    <property type="nucleotide sequence ID" value="XM_006033059.2"/>
</dbReference>
<feature type="compositionally biased region" description="Basic and acidic residues" evidence="1">
    <location>
        <begin position="625"/>
        <end position="634"/>
    </location>
</feature>
<feature type="compositionally biased region" description="Pro residues" evidence="1">
    <location>
        <begin position="1235"/>
        <end position="1245"/>
    </location>
</feature>
<dbReference type="PROSITE" id="PS50853">
    <property type="entry name" value="FN3"/>
    <property type="match status" value="2"/>
</dbReference>
<feature type="chain" id="PRO_5010565501" evidence="2">
    <location>
        <begin position="22"/>
        <end position="1612"/>
    </location>
</feature>
<dbReference type="CDD" id="cd00063">
    <property type="entry name" value="FN3"/>
    <property type="match status" value="2"/>
</dbReference>
<accession>A0A1U7SMC5</accession>
<name>A0A1U7SMC5_ALLSI</name>
<keyword evidence="4" id="KW-1185">Reference proteome</keyword>
<dbReference type="PANTHER" id="PTHR23197">
    <property type="entry name" value="TARSH-RELATED FIBRONECTIN DOMAIN-CONTAINING"/>
    <property type="match status" value="1"/>
</dbReference>
<feature type="compositionally biased region" description="Low complexity" evidence="1">
    <location>
        <begin position="729"/>
        <end position="742"/>
    </location>
</feature>
<dbReference type="GO" id="GO:0030198">
    <property type="term" value="P:extracellular matrix organization"/>
    <property type="evidence" value="ECO:0007669"/>
    <property type="project" value="TreeGrafter"/>
</dbReference>
<feature type="region of interest" description="Disordered" evidence="1">
    <location>
        <begin position="1132"/>
        <end position="1199"/>
    </location>
</feature>
<sequence>MMSRLFFLLFCGHVALNLGNAQKLPRVKRQSLKVQINTTGDTICMKYLRPNPNTKLEGFIVGYGSSFYSNQYIPLPTDGKSYMTEVDAEPRYLIVVRPARTSNKKTCSGQTKMSKPLQLVVGTLTPSSVFLSWGILVNPHHDWTAMSNCASDRFYTVRYREKDKNKKWAFQLCPATETVVENLKPNTLYEFGVKDNTEDGIWSKSFNHKTVLSSKSISGQLQNTYKVVPNGQTQLTLRDPKNLVPVTIIKQVIQNITQRTSPKTTDRDRSSLPILVHLIIPGLNESLKKLPPALSIDDISQTIEKKFSKNETQLWPAESKTPEVQELSPQSLPGTSEPLQESIMPTVPGALEKSEASLAHSDSVLDSAKPSMTPKPELPLNKLAHSERASRLEETKSTSKPELAHTPTTLATSKLPELPKTKTSPPLRKPAGTLVTSKLPELPKTKTSPPLLKPTGTLVTSKLPEFPKTKTSPPLLKPTGSLVTSKLPEDPKIKTSPPIQKPTKSLATSKLPEFLVTKTSLPLQKPTESLVTSKLQELPKTKTFPPLLKPTATLASKEMQPICSGSKPSDLPKMPQTKPATNSAELETSMPLISRIPHLLGTTMVFTDKQPVLSSPTTSDEPEISDPKPEKSELPLDSPTAKVSNLLKWPKATLAPNETSLVPSKLKPSATPEVQHVKPAPKPPLLERSTPKTSRITDWPKTTLAPRETKFIPSTTKPTARPKMPRTRPAPSKAKPTPSKPKVSLQPEEPKTKPAATRESVRVPVTTKVSHTLEHPKATMASYEPQHTPSKSKASTSAVPEMTYSEPESSETQFIPLTAKSSVEPKMPQSKAVLEPITLRTEPPRSAIAPKETQHVPSRPKPTPKTHIPQTKPVLDRITLRTERPKTAIAPKETRRVPSKPKATQSPEMLSTKPVLEPITFRTEKPKATLAPKDARRVYSKPSKTVPSPGAPPTKAGPKETRRVPLKPKTTSSPDVPQAKTVLAPIAITTEQPKPTLAPKETQYVPSKPKPSPTLDVPQTKPEFISNFFPAEIIPSLQEPVTTITPEQTKAALAPKETRLVPSKPKTSLRPEGPQTKAAPKTTSFGSINLHLVHIVDGSKVTLVPNETTQTSFNPKTARTPENPLLKTASDVVHTGTSSPKITKPFGKPEATLAPRKVQLPSGRAKASDKPHSRPALSRTTPGPGRTKTPGVLRWDRPTTDGLTEEDIVKFTGKDLGISWESSVSKKRPISEMLPPDPQHPPLAPAKPTQVRRKPLPPSTVTGKPGSPVNVLVPQVPPSPMTTMTRYAKPTNSVKTGAPRKSPTASATPEDFVGATVFSSSPTSETDSLGKPRYTAPHVKYMKKEEDVPCSITSSLEYFPQEEGGSKEEPAHPPQNPPTNLTVVTVEGCPSFVILDWEKPDNDTVTEYEVVSTENGAPTGKNQSIITTNQTHSAVENLKPDTSYEFQVKPRNPLGEGPSSNTVAFNTESADPRVSEPISMGKDAIWTQIPFESDSYSECKGKQYVKRTWYKKFVGVQLCNSLRYKIYLSDSLTGKFYNIGDQRGHGEDHCQFVDSFLDGRTGQQVPPEQLPAKSGFFRAVRQEPVKFGKIGGETHINYVHWYECGTSIPGKW</sequence>
<feature type="signal peptide" evidence="2">
    <location>
        <begin position="1"/>
        <end position="21"/>
    </location>
</feature>
<dbReference type="Pfam" id="PF21731">
    <property type="entry name" value="TARSH_C"/>
    <property type="match status" value="1"/>
</dbReference>
<dbReference type="GeneID" id="102374431"/>
<feature type="compositionally biased region" description="Polar residues" evidence="1">
    <location>
        <begin position="1458"/>
        <end position="1469"/>
    </location>
</feature>
<feature type="region of interest" description="Disordered" evidence="1">
    <location>
        <begin position="355"/>
        <end position="506"/>
    </location>
</feature>
<feature type="domain" description="Fibronectin type-III" evidence="3">
    <location>
        <begin position="1377"/>
        <end position="1470"/>
    </location>
</feature>
<feature type="region of interest" description="Disordered" evidence="1">
    <location>
        <begin position="552"/>
        <end position="589"/>
    </location>
</feature>
<feature type="compositionally biased region" description="Polar residues" evidence="1">
    <location>
        <begin position="806"/>
        <end position="821"/>
    </location>
</feature>
<dbReference type="SMART" id="SM00060">
    <property type="entry name" value="FN3"/>
    <property type="match status" value="2"/>
</dbReference>
<dbReference type="InterPro" id="IPR049109">
    <property type="entry name" value="TARSH/FNDC1_C"/>
</dbReference>
<dbReference type="InterPro" id="IPR013783">
    <property type="entry name" value="Ig-like_fold"/>
</dbReference>
<feature type="region of interest" description="Disordered" evidence="1">
    <location>
        <begin position="1451"/>
        <end position="1476"/>
    </location>
</feature>
<evidence type="ECO:0000256" key="2">
    <source>
        <dbReference type="SAM" id="SignalP"/>
    </source>
</evidence>
<feature type="compositionally biased region" description="Polar residues" evidence="1">
    <location>
        <begin position="327"/>
        <end position="339"/>
    </location>
</feature>
<feature type="region of interest" description="Disordered" evidence="1">
    <location>
        <begin position="607"/>
        <end position="639"/>
    </location>
</feature>
<organism evidence="4 5">
    <name type="scientific">Alligator sinensis</name>
    <name type="common">Chinese alligator</name>
    <dbReference type="NCBI Taxonomy" id="38654"/>
    <lineage>
        <taxon>Eukaryota</taxon>
        <taxon>Metazoa</taxon>
        <taxon>Chordata</taxon>
        <taxon>Craniata</taxon>
        <taxon>Vertebrata</taxon>
        <taxon>Euteleostomi</taxon>
        <taxon>Archelosauria</taxon>
        <taxon>Archosauria</taxon>
        <taxon>Crocodylia</taxon>
        <taxon>Alligatoridae</taxon>
        <taxon>Alligatorinae</taxon>
        <taxon>Alligator</taxon>
    </lineage>
</organism>
<evidence type="ECO:0000256" key="1">
    <source>
        <dbReference type="SAM" id="MobiDB-lite"/>
    </source>
</evidence>
<feature type="compositionally biased region" description="Low complexity" evidence="1">
    <location>
        <begin position="438"/>
        <end position="458"/>
    </location>
</feature>
<dbReference type="PANTHER" id="PTHR23197:SF10">
    <property type="entry name" value="TARGET OF NESH-SH3"/>
    <property type="match status" value="1"/>
</dbReference>
<feature type="region of interest" description="Disordered" evidence="1">
    <location>
        <begin position="1049"/>
        <end position="1082"/>
    </location>
</feature>
<feature type="compositionally biased region" description="Basic and acidic residues" evidence="1">
    <location>
        <begin position="922"/>
        <end position="937"/>
    </location>
</feature>
<feature type="compositionally biased region" description="Basic and acidic residues" evidence="1">
    <location>
        <begin position="874"/>
        <end position="896"/>
    </location>
</feature>